<dbReference type="EMBL" id="MCFA01000018">
    <property type="protein sequence ID" value="ORY16355.1"/>
    <property type="molecule type" value="Genomic_DNA"/>
</dbReference>
<proteinExistence type="predicted"/>
<protein>
    <submittedName>
        <fullName evidence="1">Uncharacterized protein</fullName>
    </submittedName>
</protein>
<reference evidence="1 2" key="1">
    <citation type="submission" date="2016-07" db="EMBL/GenBank/DDBJ databases">
        <title>Pervasive Adenine N6-methylation of Active Genes in Fungi.</title>
        <authorList>
            <consortium name="DOE Joint Genome Institute"/>
            <person name="Mondo S.J."/>
            <person name="Dannebaum R.O."/>
            <person name="Kuo R.C."/>
            <person name="Labutti K."/>
            <person name="Haridas S."/>
            <person name="Kuo A."/>
            <person name="Salamov A."/>
            <person name="Ahrendt S.R."/>
            <person name="Lipzen A."/>
            <person name="Sullivan W."/>
            <person name="Andreopoulos W.B."/>
            <person name="Clum A."/>
            <person name="Lindquist E."/>
            <person name="Daum C."/>
            <person name="Ramamoorthy G.K."/>
            <person name="Gryganskyi A."/>
            <person name="Culley D."/>
            <person name="Magnuson J.K."/>
            <person name="James T.Y."/>
            <person name="O'Malley M.A."/>
            <person name="Stajich J.E."/>
            <person name="Spatafora J.W."/>
            <person name="Visel A."/>
            <person name="Grigoriev I.V."/>
        </authorList>
    </citation>
    <scope>NUCLEOTIDE SEQUENCE [LARGE SCALE GENOMIC DNA]</scope>
    <source>
        <strain evidence="1 2">CBS 115471</strain>
    </source>
</reference>
<dbReference type="AlphaFoldDB" id="A0A1Y2A2X8"/>
<name>A0A1Y2A2X8_9PLEO</name>
<sequence length="141" mass="15681">MIGNTALPILASPNPVLPTNPPPTTKDGLLLVNSEKDGVWTSGLAWYADIGSNRDGNRPDAYVDIKTDGTVTWEGVNYGTFPDGNQFWASIAENAHDDSVPLYSEVGNAGNSYHGMRVFKDRWRVMYEIDGWKCYTLYWCT</sequence>
<dbReference type="OrthoDB" id="291007at2759"/>
<dbReference type="Proteomes" id="UP000193144">
    <property type="component" value="Unassembled WGS sequence"/>
</dbReference>
<evidence type="ECO:0000313" key="2">
    <source>
        <dbReference type="Proteomes" id="UP000193144"/>
    </source>
</evidence>
<evidence type="ECO:0000313" key="1">
    <source>
        <dbReference type="EMBL" id="ORY16355.1"/>
    </source>
</evidence>
<organism evidence="1 2">
    <name type="scientific">Clohesyomyces aquaticus</name>
    <dbReference type="NCBI Taxonomy" id="1231657"/>
    <lineage>
        <taxon>Eukaryota</taxon>
        <taxon>Fungi</taxon>
        <taxon>Dikarya</taxon>
        <taxon>Ascomycota</taxon>
        <taxon>Pezizomycotina</taxon>
        <taxon>Dothideomycetes</taxon>
        <taxon>Pleosporomycetidae</taxon>
        <taxon>Pleosporales</taxon>
        <taxon>Lindgomycetaceae</taxon>
        <taxon>Clohesyomyces</taxon>
    </lineage>
</organism>
<keyword evidence="2" id="KW-1185">Reference proteome</keyword>
<accession>A0A1Y2A2X8</accession>
<gene>
    <name evidence="1" type="ORF">BCR34DRAFT_584306</name>
</gene>
<comment type="caution">
    <text evidence="1">The sequence shown here is derived from an EMBL/GenBank/DDBJ whole genome shotgun (WGS) entry which is preliminary data.</text>
</comment>